<keyword evidence="5" id="KW-0813">Transport</keyword>
<name>A0A1C7M5I6_GRIFR</name>
<protein>
    <recommendedName>
        <fullName evidence="12">Probable electron transfer flavoprotein subunit beta</fullName>
    </recommendedName>
</protein>
<dbReference type="GO" id="GO:0050660">
    <property type="term" value="F:flavin adenine dinucleotide binding"/>
    <property type="evidence" value="ECO:0007669"/>
    <property type="project" value="InterPro"/>
</dbReference>
<keyword evidence="9" id="KW-0249">Electron transport</keyword>
<evidence type="ECO:0000256" key="5">
    <source>
        <dbReference type="ARBA" id="ARBA00022448"/>
    </source>
</evidence>
<comment type="similarity">
    <text evidence="3">Belongs to the ETF beta-subunit/FixA family.</text>
</comment>
<dbReference type="CDD" id="cd01714">
    <property type="entry name" value="ETF_beta"/>
    <property type="match status" value="1"/>
</dbReference>
<dbReference type="PANTHER" id="PTHR21294:SF8">
    <property type="entry name" value="ELECTRON TRANSFER FLAVOPROTEIN SUBUNIT BETA"/>
    <property type="match status" value="1"/>
</dbReference>
<dbReference type="InterPro" id="IPR020946">
    <property type="entry name" value="Flavin_mOase-like"/>
</dbReference>
<organism evidence="14 15">
    <name type="scientific">Grifola frondosa</name>
    <name type="common">Maitake</name>
    <name type="synonym">Polyporus frondosus</name>
    <dbReference type="NCBI Taxonomy" id="5627"/>
    <lineage>
        <taxon>Eukaryota</taxon>
        <taxon>Fungi</taxon>
        <taxon>Dikarya</taxon>
        <taxon>Basidiomycota</taxon>
        <taxon>Agaricomycotina</taxon>
        <taxon>Agaricomycetes</taxon>
        <taxon>Polyporales</taxon>
        <taxon>Grifolaceae</taxon>
        <taxon>Grifola</taxon>
    </lineage>
</organism>
<dbReference type="PANTHER" id="PTHR21294">
    <property type="entry name" value="ELECTRON TRANSFER FLAVOPROTEIN BETA-SUBUNIT"/>
    <property type="match status" value="1"/>
</dbReference>
<dbReference type="AlphaFoldDB" id="A0A1C7M5I6"/>
<dbReference type="InterPro" id="IPR012255">
    <property type="entry name" value="ETF_b"/>
</dbReference>
<evidence type="ECO:0000313" key="14">
    <source>
        <dbReference type="EMBL" id="OBZ71629.1"/>
    </source>
</evidence>
<keyword evidence="6" id="KW-0285">Flavoprotein</keyword>
<keyword evidence="15" id="KW-1185">Reference proteome</keyword>
<keyword evidence="10" id="KW-0560">Oxidoreductase</keyword>
<dbReference type="GO" id="GO:0033539">
    <property type="term" value="P:fatty acid beta-oxidation using acyl-CoA dehydrogenase"/>
    <property type="evidence" value="ECO:0007669"/>
    <property type="project" value="TreeGrafter"/>
</dbReference>
<dbReference type="FunFam" id="3.40.50.620:FF:000011">
    <property type="entry name" value="Electron transfer flavoprotein subunit beta"/>
    <property type="match status" value="1"/>
</dbReference>
<comment type="similarity">
    <text evidence="4">Belongs to the FMO family.</text>
</comment>
<comment type="caution">
    <text evidence="14">The sequence shown here is derived from an EMBL/GenBank/DDBJ whole genome shotgun (WGS) entry which is preliminary data.</text>
</comment>
<dbReference type="EMBL" id="LUGG01000011">
    <property type="protein sequence ID" value="OBZ71629.1"/>
    <property type="molecule type" value="Genomic_DNA"/>
</dbReference>
<evidence type="ECO:0000256" key="1">
    <source>
        <dbReference type="ARBA" id="ARBA00001974"/>
    </source>
</evidence>
<evidence type="ECO:0000259" key="13">
    <source>
        <dbReference type="SMART" id="SM00893"/>
    </source>
</evidence>
<comment type="subcellular location">
    <subcellularLocation>
        <location evidence="2">Mitochondrion matrix</location>
    </subcellularLocation>
</comment>
<proteinExistence type="inferred from homology"/>
<keyword evidence="7" id="KW-0274">FAD</keyword>
<dbReference type="GO" id="GO:0009063">
    <property type="term" value="P:amino acid catabolic process"/>
    <property type="evidence" value="ECO:0007669"/>
    <property type="project" value="TreeGrafter"/>
</dbReference>
<evidence type="ECO:0000313" key="15">
    <source>
        <dbReference type="Proteomes" id="UP000092993"/>
    </source>
</evidence>
<dbReference type="Pfam" id="PF01012">
    <property type="entry name" value="ETF"/>
    <property type="match status" value="1"/>
</dbReference>
<dbReference type="InterPro" id="IPR033948">
    <property type="entry name" value="ETF_beta_N"/>
</dbReference>
<dbReference type="Gene3D" id="3.40.50.620">
    <property type="entry name" value="HUPs"/>
    <property type="match status" value="1"/>
</dbReference>
<dbReference type="SUPFAM" id="SSF51905">
    <property type="entry name" value="FAD/NAD(P)-binding domain"/>
    <property type="match status" value="1"/>
</dbReference>
<evidence type="ECO:0000256" key="4">
    <source>
        <dbReference type="ARBA" id="ARBA00009183"/>
    </source>
</evidence>
<reference evidence="14 15" key="1">
    <citation type="submission" date="2016-03" db="EMBL/GenBank/DDBJ databases">
        <title>Whole genome sequencing of Grifola frondosa 9006-11.</title>
        <authorList>
            <person name="Min B."/>
            <person name="Park H."/>
            <person name="Kim J.-G."/>
            <person name="Cho H."/>
            <person name="Oh Y.-L."/>
            <person name="Kong W.-S."/>
            <person name="Choi I.-G."/>
        </authorList>
    </citation>
    <scope>NUCLEOTIDE SEQUENCE [LARGE SCALE GENOMIC DNA]</scope>
    <source>
        <strain evidence="14 15">9006-11</strain>
    </source>
</reference>
<dbReference type="Proteomes" id="UP000092993">
    <property type="component" value="Unassembled WGS sequence"/>
</dbReference>
<evidence type="ECO:0000256" key="2">
    <source>
        <dbReference type="ARBA" id="ARBA00004305"/>
    </source>
</evidence>
<feature type="domain" description="Electron transfer flavoprotein alpha/beta-subunit N-terminal" evidence="13">
    <location>
        <begin position="32"/>
        <end position="227"/>
    </location>
</feature>
<evidence type="ECO:0000256" key="10">
    <source>
        <dbReference type="ARBA" id="ARBA00023002"/>
    </source>
</evidence>
<dbReference type="SMART" id="SM00893">
    <property type="entry name" value="ETF"/>
    <property type="match status" value="1"/>
</dbReference>
<keyword evidence="8" id="KW-0521">NADP</keyword>
<accession>A0A1C7M5I6</accession>
<dbReference type="GO" id="GO:0005759">
    <property type="term" value="C:mitochondrial matrix"/>
    <property type="evidence" value="ECO:0007669"/>
    <property type="project" value="UniProtKB-SubCell"/>
</dbReference>
<evidence type="ECO:0000256" key="11">
    <source>
        <dbReference type="ARBA" id="ARBA00025416"/>
    </source>
</evidence>
<evidence type="ECO:0000256" key="6">
    <source>
        <dbReference type="ARBA" id="ARBA00022630"/>
    </source>
</evidence>
<sequence>MRPSAVRLLNILVPIKRTVDYAVKIRVNPDQKGVDLNVKHSMNPFDEIAVEEAVRLREKLKEEVKSIKVVTIGPSKSAETLRTALAMGADSGIHVEVPDSAPAAEPLGIAKALRAVIQREKEGVDLVILGKQAIDDDAGQTGQMLAGLLDWPQATFASKIVVDTVKKEVSVTTEIDGGLQELRCRLPLVITTDLRLNEPRYASLPNIMKAKKKPIEKLTPADLQVDLTPRLETIKVAEPPKRVGGGKVENVDQLVAKLKEAGFTAIPHSTLYGSFAVDDGMTAPSEGLTSTTTCAPMVNVAQLVLGLLPLSLRKDAQTVYDSQPILPTADPSAAPTKSIAIVGAGSGGLAILKTILDLPAETRAGWDVVLYEQRRNVGGLWLPDAPGSLPHPPELPESPVYPLLRTNTPHPTMTYPNFTYPPNTPLFPSHEYVEQYHVDYASYHGLNTYIRLNHTVTSARWRGDNVSGQWDVEVEAEHASPLAHKTVLKRSFDHLIVANGHNHYPYIPTWNGTEEWLANTLPGKPKREILHSIYYRGPEKYAGLNVVIVGAGASARDAALQVGPVANIAYQSLSEGSSPPPGAQVVPKPRISHFTGSSVVFEDGTALSDIDALILGTGYEFRVPFLKDLHVDAHTRANSTTARALTSNLRYIFPLHRHIFSLAPTHSPTALAFVGLPVLIANCPSDIAQSLFVAHAIADTSVLPSHDEMLKELVAREDALRQQGLDPYHVGHRLVGGDTESHDYQDALVEYLKDVGALPQDGKKYVEQWRRMGRRDSQLLGRAWQRIEQLGEQRRWLEGVTTEDEWAALLYRLAEWEQEWEKEHGEPVSIYA</sequence>
<dbReference type="Gene3D" id="3.50.50.60">
    <property type="entry name" value="FAD/NAD(P)-binding domain"/>
    <property type="match status" value="3"/>
</dbReference>
<dbReference type="Pfam" id="PF00743">
    <property type="entry name" value="FMO-like"/>
    <property type="match status" value="2"/>
</dbReference>
<dbReference type="OrthoDB" id="66881at2759"/>
<evidence type="ECO:0000256" key="7">
    <source>
        <dbReference type="ARBA" id="ARBA00022827"/>
    </source>
</evidence>
<evidence type="ECO:0000256" key="12">
    <source>
        <dbReference type="ARBA" id="ARBA00070315"/>
    </source>
</evidence>
<evidence type="ECO:0000256" key="3">
    <source>
        <dbReference type="ARBA" id="ARBA00007557"/>
    </source>
</evidence>
<dbReference type="STRING" id="5627.A0A1C7M5I6"/>
<dbReference type="SUPFAM" id="SSF52402">
    <property type="entry name" value="Adenine nucleotide alpha hydrolases-like"/>
    <property type="match status" value="1"/>
</dbReference>
<evidence type="ECO:0000256" key="9">
    <source>
        <dbReference type="ARBA" id="ARBA00022982"/>
    </source>
</evidence>
<dbReference type="GO" id="GO:0009055">
    <property type="term" value="F:electron transfer activity"/>
    <property type="evidence" value="ECO:0007669"/>
    <property type="project" value="InterPro"/>
</dbReference>
<dbReference type="GO" id="GO:0050661">
    <property type="term" value="F:NADP binding"/>
    <property type="evidence" value="ECO:0007669"/>
    <property type="project" value="InterPro"/>
</dbReference>
<gene>
    <name evidence="14" type="primary">ETFB</name>
    <name evidence="14" type="ORF">A0H81_08543</name>
</gene>
<dbReference type="InterPro" id="IPR014729">
    <property type="entry name" value="Rossmann-like_a/b/a_fold"/>
</dbReference>
<dbReference type="InterPro" id="IPR014730">
    <property type="entry name" value="ETF_a/b_N"/>
</dbReference>
<comment type="function">
    <text evidence="11">The electron transfer flavoprotein serves as a specific electron acceptor for several dehydrogenases, including five acyl-CoA dehydrogenases, glutaryl-CoA and sarcosine dehydrogenase. It transfers the electrons to the main mitochondrial respiratory chain via ETF-ubiquinone oxidoreductase (ETF dehydrogenase).</text>
</comment>
<dbReference type="InterPro" id="IPR036188">
    <property type="entry name" value="FAD/NAD-bd_sf"/>
</dbReference>
<evidence type="ECO:0000256" key="8">
    <source>
        <dbReference type="ARBA" id="ARBA00022857"/>
    </source>
</evidence>
<dbReference type="GO" id="GO:0004499">
    <property type="term" value="F:N,N-dimethylaniline monooxygenase activity"/>
    <property type="evidence" value="ECO:0007669"/>
    <property type="project" value="InterPro"/>
</dbReference>
<comment type="cofactor">
    <cofactor evidence="1">
        <name>FAD</name>
        <dbReference type="ChEBI" id="CHEBI:57692"/>
    </cofactor>
</comment>
<dbReference type="FunFam" id="3.50.50.60:FF:000023">
    <property type="entry name" value="Dimethylaniline monooxygenase [N-oxide-forming]"/>
    <property type="match status" value="1"/>
</dbReference>